<dbReference type="KEGG" id="gba:J421_5042"/>
<dbReference type="Proteomes" id="UP000019151">
    <property type="component" value="Plasmid 1"/>
</dbReference>
<sequence>MSMTRLRDTMTHAGTHAGTRAALLAALLGAAARSGAQGTAVDSGPTPSRADTSRACPYVRCALGIAPVWNGLAVVRGSSGAHVATLGFFRARPLPPLFAAHDSAAHYAARAVRVRRQASALTDGGALLLAVGGVRALAAGRLDRGGSIVLGAGAAAFAVSVPLQFAADGHLSRAVWWYNATLR</sequence>
<proteinExistence type="predicted"/>
<gene>
    <name evidence="2" type="ORF">J421_5042</name>
</gene>
<evidence type="ECO:0000256" key="1">
    <source>
        <dbReference type="SAM" id="SignalP"/>
    </source>
</evidence>
<dbReference type="PATRIC" id="fig|861299.3.peg.5095"/>
<dbReference type="InParanoid" id="W0RQ17"/>
<dbReference type="AlphaFoldDB" id="W0RQ17"/>
<dbReference type="HOGENOM" id="CLU_1473172_0_0_0"/>
<keyword evidence="1" id="KW-0732">Signal</keyword>
<evidence type="ECO:0000313" key="3">
    <source>
        <dbReference type="Proteomes" id="UP000019151"/>
    </source>
</evidence>
<keyword evidence="3" id="KW-1185">Reference proteome</keyword>
<keyword evidence="2" id="KW-0614">Plasmid</keyword>
<organism evidence="2 3">
    <name type="scientific">Gemmatirosa kalamazoonensis</name>
    <dbReference type="NCBI Taxonomy" id="861299"/>
    <lineage>
        <taxon>Bacteria</taxon>
        <taxon>Pseudomonadati</taxon>
        <taxon>Gemmatimonadota</taxon>
        <taxon>Gemmatimonadia</taxon>
        <taxon>Gemmatimonadales</taxon>
        <taxon>Gemmatimonadaceae</taxon>
        <taxon>Gemmatirosa</taxon>
    </lineage>
</organism>
<reference evidence="2 3" key="1">
    <citation type="journal article" date="2014" name="Genome Announc.">
        <title>Genome Sequence and Methylome of Soil Bacterium Gemmatirosa kalamazoonensis KBS708T, a Member of the Rarely Cultivated Gemmatimonadetes Phylum.</title>
        <authorList>
            <person name="Debruyn J.M."/>
            <person name="Radosevich M."/>
            <person name="Wommack K.E."/>
            <person name="Polson S.W."/>
            <person name="Hauser L.J."/>
            <person name="Fawaz M.N."/>
            <person name="Korlach J."/>
            <person name="Tsai Y.C."/>
        </authorList>
    </citation>
    <scope>NUCLEOTIDE SEQUENCE [LARGE SCALE GENOMIC DNA]</scope>
    <source>
        <strain evidence="2 3">KBS708</strain>
        <plasmid evidence="3">Plasmid 1</plasmid>
    </source>
</reference>
<geneLocation type="plasmid" evidence="2 3">
    <name>1</name>
</geneLocation>
<name>W0RQ17_9BACT</name>
<feature type="signal peptide" evidence="1">
    <location>
        <begin position="1"/>
        <end position="36"/>
    </location>
</feature>
<feature type="chain" id="PRO_5004795827" evidence="1">
    <location>
        <begin position="37"/>
        <end position="183"/>
    </location>
</feature>
<accession>W0RQ17</accession>
<protein>
    <submittedName>
        <fullName evidence="2">Uncharacterized protein</fullName>
    </submittedName>
</protein>
<evidence type="ECO:0000313" key="2">
    <source>
        <dbReference type="EMBL" id="AHG92577.1"/>
    </source>
</evidence>
<dbReference type="EMBL" id="CP007129">
    <property type="protein sequence ID" value="AHG92577.1"/>
    <property type="molecule type" value="Genomic_DNA"/>
</dbReference>